<evidence type="ECO:0000256" key="7">
    <source>
        <dbReference type="ARBA" id="ARBA00023004"/>
    </source>
</evidence>
<gene>
    <name evidence="12" type="ORF">GCM10023167_02500</name>
</gene>
<dbReference type="InterPro" id="IPR006058">
    <property type="entry name" value="2Fe2S_fd_BS"/>
</dbReference>
<dbReference type="PRINTS" id="PR00406">
    <property type="entry name" value="CYTB5RDTASE"/>
</dbReference>
<dbReference type="EMBL" id="BAABGL010000002">
    <property type="protein sequence ID" value="GAA4383193.1"/>
    <property type="molecule type" value="Genomic_DNA"/>
</dbReference>
<dbReference type="InterPro" id="IPR017927">
    <property type="entry name" value="FAD-bd_FR_type"/>
</dbReference>
<dbReference type="PROSITE" id="PS51384">
    <property type="entry name" value="FAD_FR"/>
    <property type="match status" value="1"/>
</dbReference>
<dbReference type="CDD" id="cd00207">
    <property type="entry name" value="fer2"/>
    <property type="match status" value="1"/>
</dbReference>
<dbReference type="InterPro" id="IPR036010">
    <property type="entry name" value="2Fe-2S_ferredoxin-like_sf"/>
</dbReference>
<dbReference type="SUPFAM" id="SSF54292">
    <property type="entry name" value="2Fe-2S ferredoxin-like"/>
    <property type="match status" value="1"/>
</dbReference>
<dbReference type="Pfam" id="PF00175">
    <property type="entry name" value="NAD_binding_1"/>
    <property type="match status" value="1"/>
</dbReference>
<evidence type="ECO:0000256" key="6">
    <source>
        <dbReference type="ARBA" id="ARBA00023002"/>
    </source>
</evidence>
<evidence type="ECO:0000256" key="5">
    <source>
        <dbReference type="ARBA" id="ARBA00022827"/>
    </source>
</evidence>
<dbReference type="InterPro" id="IPR001041">
    <property type="entry name" value="2Fe-2S_ferredoxin-type"/>
</dbReference>
<feature type="domain" description="FAD-binding FR-type" evidence="11">
    <location>
        <begin position="106"/>
        <end position="209"/>
    </location>
</feature>
<dbReference type="SUPFAM" id="SSF63380">
    <property type="entry name" value="Riboflavin synthase domain-like"/>
    <property type="match status" value="1"/>
</dbReference>
<dbReference type="InterPro" id="IPR039261">
    <property type="entry name" value="FNR_nucleotide-bd"/>
</dbReference>
<sequence>MTAETQLHPHSGFADTAAEAFPRDDAGREHRALAEASADMATGPALPQEHVWWRTIGPRSPARRGVRMPWVADPSQRADRTASAESPGLEAAAEAVIARTPAPMHAHEFDIECLAVTPETPEIMSFTFRRRDGRPLGFRPGQYLNVVFPTDAGPRERNYSLSSSPTDPAAFRLSIKREDSGTVSRWAHHHVRPGTVLEALGPLGGFHLPDFDRRARYLLLAAGVGVTPLISMARTLHALDGSADVVVLHHASTPRDFAFARELRILDETDPRFTVRFSLGDRPSSDWRGLTGRLSADALGALVPDACGRMVFACGPPDYLARARAVLAKLGVSPVSFFTETFDDTTTAEGTGAVDATGTGDGRRAAEHTLRDSGTRPAGGALTRDAAPTAAPPQRDSADTRPWITFARAGTSAPVEDGDTLLSAGRRAGVPLRSNCASGMCGTCKVGLLSGPVEMKHAGGIRQREIDAGTILLCCSTPDGDVVVDA</sequence>
<organism evidence="12 13">
    <name type="scientific">Brevibacterium pityocampae</name>
    <dbReference type="NCBI Taxonomy" id="506594"/>
    <lineage>
        <taxon>Bacteria</taxon>
        <taxon>Bacillati</taxon>
        <taxon>Actinomycetota</taxon>
        <taxon>Actinomycetes</taxon>
        <taxon>Micrococcales</taxon>
        <taxon>Brevibacteriaceae</taxon>
        <taxon>Brevibacterium</taxon>
    </lineage>
</organism>
<keyword evidence="4" id="KW-0479">Metal-binding</keyword>
<dbReference type="InterPro" id="IPR017938">
    <property type="entry name" value="Riboflavin_synthase-like_b-brl"/>
</dbReference>
<feature type="compositionally biased region" description="Low complexity" evidence="9">
    <location>
        <begin position="348"/>
        <end position="358"/>
    </location>
</feature>
<feature type="domain" description="2Fe-2S ferredoxin-type" evidence="10">
    <location>
        <begin position="402"/>
        <end position="486"/>
    </location>
</feature>
<dbReference type="PROSITE" id="PS00197">
    <property type="entry name" value="2FE2S_FER_1"/>
    <property type="match status" value="1"/>
</dbReference>
<dbReference type="Gene3D" id="3.40.50.80">
    <property type="entry name" value="Nucleotide-binding domain of ferredoxin-NADP reductase (FNR) module"/>
    <property type="match status" value="1"/>
</dbReference>
<evidence type="ECO:0000256" key="8">
    <source>
        <dbReference type="ARBA" id="ARBA00023014"/>
    </source>
</evidence>
<evidence type="ECO:0000313" key="12">
    <source>
        <dbReference type="EMBL" id="GAA4383193.1"/>
    </source>
</evidence>
<dbReference type="Pfam" id="PF00970">
    <property type="entry name" value="FAD_binding_6"/>
    <property type="match status" value="1"/>
</dbReference>
<dbReference type="Gene3D" id="3.10.20.30">
    <property type="match status" value="1"/>
</dbReference>
<evidence type="ECO:0000313" key="13">
    <source>
        <dbReference type="Proteomes" id="UP001500642"/>
    </source>
</evidence>
<comment type="cofactor">
    <cofactor evidence="1">
        <name>FAD</name>
        <dbReference type="ChEBI" id="CHEBI:57692"/>
    </cofactor>
</comment>
<evidence type="ECO:0000256" key="1">
    <source>
        <dbReference type="ARBA" id="ARBA00001974"/>
    </source>
</evidence>
<dbReference type="RefSeq" id="WP_345029216.1">
    <property type="nucleotide sequence ID" value="NZ_BAABGL010000002.1"/>
</dbReference>
<keyword evidence="8" id="KW-0411">Iron-sulfur</keyword>
<keyword evidence="5" id="KW-0274">FAD</keyword>
<feature type="compositionally biased region" description="Basic and acidic residues" evidence="9">
    <location>
        <begin position="361"/>
        <end position="374"/>
    </location>
</feature>
<dbReference type="PANTHER" id="PTHR47354">
    <property type="entry name" value="NADH OXIDOREDUCTASE HCR"/>
    <property type="match status" value="1"/>
</dbReference>
<keyword evidence="2" id="KW-0285">Flavoprotein</keyword>
<evidence type="ECO:0000256" key="2">
    <source>
        <dbReference type="ARBA" id="ARBA00022630"/>
    </source>
</evidence>
<dbReference type="InterPro" id="IPR001433">
    <property type="entry name" value="OxRdtase_FAD/NAD-bd"/>
</dbReference>
<dbReference type="InterPro" id="IPR050415">
    <property type="entry name" value="MRET"/>
</dbReference>
<evidence type="ECO:0000256" key="3">
    <source>
        <dbReference type="ARBA" id="ARBA00022714"/>
    </source>
</evidence>
<comment type="caution">
    <text evidence="12">The sequence shown here is derived from an EMBL/GenBank/DDBJ whole genome shotgun (WGS) entry which is preliminary data.</text>
</comment>
<dbReference type="SUPFAM" id="SSF52343">
    <property type="entry name" value="Ferredoxin reductase-like, C-terminal NADP-linked domain"/>
    <property type="match status" value="1"/>
</dbReference>
<keyword evidence="7" id="KW-0408">Iron</keyword>
<evidence type="ECO:0000259" key="10">
    <source>
        <dbReference type="PROSITE" id="PS51085"/>
    </source>
</evidence>
<dbReference type="PROSITE" id="PS51085">
    <property type="entry name" value="2FE2S_FER_2"/>
    <property type="match status" value="1"/>
</dbReference>
<protein>
    <submittedName>
        <fullName evidence="12">Hybrid-cluster NAD(P)-dependent oxidoreductase</fullName>
    </submittedName>
</protein>
<reference evidence="13" key="1">
    <citation type="journal article" date="2019" name="Int. J. Syst. Evol. Microbiol.">
        <title>The Global Catalogue of Microorganisms (GCM) 10K type strain sequencing project: providing services to taxonomists for standard genome sequencing and annotation.</title>
        <authorList>
            <consortium name="The Broad Institute Genomics Platform"/>
            <consortium name="The Broad Institute Genome Sequencing Center for Infectious Disease"/>
            <person name="Wu L."/>
            <person name="Ma J."/>
        </authorList>
    </citation>
    <scope>NUCLEOTIDE SEQUENCE [LARGE SCALE GENOMIC DNA]</scope>
    <source>
        <strain evidence="13">JCM 17808</strain>
    </source>
</reference>
<dbReference type="Gene3D" id="2.40.30.10">
    <property type="entry name" value="Translation factors"/>
    <property type="match status" value="1"/>
</dbReference>
<dbReference type="InterPro" id="IPR012675">
    <property type="entry name" value="Beta-grasp_dom_sf"/>
</dbReference>
<dbReference type="Pfam" id="PF00111">
    <property type="entry name" value="Fer2"/>
    <property type="match status" value="1"/>
</dbReference>
<keyword evidence="3" id="KW-0001">2Fe-2S</keyword>
<dbReference type="Proteomes" id="UP001500642">
    <property type="component" value="Unassembled WGS sequence"/>
</dbReference>
<keyword evidence="6" id="KW-0560">Oxidoreductase</keyword>
<dbReference type="InterPro" id="IPR008333">
    <property type="entry name" value="Cbr1-like_FAD-bd_dom"/>
</dbReference>
<evidence type="ECO:0000259" key="11">
    <source>
        <dbReference type="PROSITE" id="PS51384"/>
    </source>
</evidence>
<proteinExistence type="predicted"/>
<feature type="region of interest" description="Disordered" evidence="9">
    <location>
        <begin position="348"/>
        <end position="401"/>
    </location>
</feature>
<name>A0ABP8J1A3_9MICO</name>
<accession>A0ABP8J1A3</accession>
<keyword evidence="13" id="KW-1185">Reference proteome</keyword>
<dbReference type="PANTHER" id="PTHR47354:SF6">
    <property type="entry name" value="NADH OXIDOREDUCTASE HCR"/>
    <property type="match status" value="1"/>
</dbReference>
<evidence type="ECO:0000256" key="9">
    <source>
        <dbReference type="SAM" id="MobiDB-lite"/>
    </source>
</evidence>
<evidence type="ECO:0000256" key="4">
    <source>
        <dbReference type="ARBA" id="ARBA00022723"/>
    </source>
</evidence>